<dbReference type="EC" id="2.7.11.1" evidence="1"/>
<evidence type="ECO:0000313" key="1">
    <source>
        <dbReference type="EMBL" id="PRQ23878.1"/>
    </source>
</evidence>
<keyword evidence="1" id="KW-0808">Transferase</keyword>
<comment type="caution">
    <text evidence="1">The sequence shown here is derived from an EMBL/GenBank/DDBJ whole genome shotgun (WGS) entry which is preliminary data.</text>
</comment>
<gene>
    <name evidence="1" type="ORF">RchiOBHm_Chr6g0266231</name>
</gene>
<sequence>MRSGYISEKGDVYSFGVLLLVFLTGQEALIRYEEGGKYQSIIPYVKSHACDGQIETIVDPEVLREAKGDKHTQQYLHDFLALALLCTSDSSEARPDMIDVAKELV</sequence>
<dbReference type="SUPFAM" id="SSF56112">
    <property type="entry name" value="Protein kinase-like (PK-like)"/>
    <property type="match status" value="1"/>
</dbReference>
<proteinExistence type="predicted"/>
<dbReference type="PANTHER" id="PTHR48055">
    <property type="entry name" value="LEUCINE-RICH REPEAT RECEPTOR PROTEIN KINASE EMS1"/>
    <property type="match status" value="1"/>
</dbReference>
<dbReference type="EMBL" id="PDCK01000044">
    <property type="protein sequence ID" value="PRQ23878.1"/>
    <property type="molecule type" value="Genomic_DNA"/>
</dbReference>
<keyword evidence="1" id="KW-0723">Serine/threonine-protein kinase</keyword>
<organism evidence="1 2">
    <name type="scientific">Rosa chinensis</name>
    <name type="common">China rose</name>
    <dbReference type="NCBI Taxonomy" id="74649"/>
    <lineage>
        <taxon>Eukaryota</taxon>
        <taxon>Viridiplantae</taxon>
        <taxon>Streptophyta</taxon>
        <taxon>Embryophyta</taxon>
        <taxon>Tracheophyta</taxon>
        <taxon>Spermatophyta</taxon>
        <taxon>Magnoliopsida</taxon>
        <taxon>eudicotyledons</taxon>
        <taxon>Gunneridae</taxon>
        <taxon>Pentapetalae</taxon>
        <taxon>rosids</taxon>
        <taxon>fabids</taxon>
        <taxon>Rosales</taxon>
        <taxon>Rosaceae</taxon>
        <taxon>Rosoideae</taxon>
        <taxon>Rosoideae incertae sedis</taxon>
        <taxon>Rosa</taxon>
    </lineage>
</organism>
<name>A0A2P6PPL5_ROSCH</name>
<keyword evidence="1" id="KW-0418">Kinase</keyword>
<keyword evidence="2" id="KW-1185">Reference proteome</keyword>
<accession>A0A2P6PPL5</accession>
<reference evidence="1 2" key="1">
    <citation type="journal article" date="2018" name="Nat. Genet.">
        <title>The Rosa genome provides new insights in the design of modern roses.</title>
        <authorList>
            <person name="Bendahmane M."/>
        </authorList>
    </citation>
    <scope>NUCLEOTIDE SEQUENCE [LARGE SCALE GENOMIC DNA]</scope>
    <source>
        <strain evidence="2">cv. Old Blush</strain>
    </source>
</reference>
<evidence type="ECO:0000313" key="2">
    <source>
        <dbReference type="Proteomes" id="UP000238479"/>
    </source>
</evidence>
<dbReference type="GO" id="GO:0004674">
    <property type="term" value="F:protein serine/threonine kinase activity"/>
    <property type="evidence" value="ECO:0007669"/>
    <property type="project" value="UniProtKB-KW"/>
</dbReference>
<dbReference type="STRING" id="74649.A0A2P6PPL5"/>
<dbReference type="AlphaFoldDB" id="A0A2P6PPL5"/>
<dbReference type="Gene3D" id="1.10.510.10">
    <property type="entry name" value="Transferase(Phosphotransferase) domain 1"/>
    <property type="match status" value="1"/>
</dbReference>
<dbReference type="PANTHER" id="PTHR48055:SF46">
    <property type="entry name" value="LEUCINE-RICH REPEAT SERINE_THREONINE-PROTEIN KINASE 1"/>
    <property type="match status" value="1"/>
</dbReference>
<dbReference type="Proteomes" id="UP000238479">
    <property type="component" value="Chromosome 6"/>
</dbReference>
<dbReference type="InterPro" id="IPR011009">
    <property type="entry name" value="Kinase-like_dom_sf"/>
</dbReference>
<protein>
    <submittedName>
        <fullName evidence="1">Putative non-specific serine/threonine protein kinase</fullName>
        <ecNumber evidence="1">2.7.11.1</ecNumber>
    </submittedName>
</protein>
<dbReference type="InterPro" id="IPR051564">
    <property type="entry name" value="LRR_receptor-like_kinase"/>
</dbReference>
<dbReference type="Gramene" id="PRQ23878">
    <property type="protein sequence ID" value="PRQ23878"/>
    <property type="gene ID" value="RchiOBHm_Chr6g0266231"/>
</dbReference>